<accession>A0A8S5NFB8</accession>
<dbReference type="EMBL" id="BK015149">
    <property type="protein sequence ID" value="DAD92986.1"/>
    <property type="molecule type" value="Genomic_DNA"/>
</dbReference>
<reference evidence="1" key="1">
    <citation type="journal article" date="2021" name="Proc. Natl. Acad. Sci. U.S.A.">
        <title>A Catalog of Tens of Thousands of Viruses from Human Metagenomes Reveals Hidden Associations with Chronic Diseases.</title>
        <authorList>
            <person name="Tisza M.J."/>
            <person name="Buck C.B."/>
        </authorList>
    </citation>
    <scope>NUCLEOTIDE SEQUENCE</scope>
    <source>
        <strain evidence="1">Ctrok7</strain>
    </source>
</reference>
<protein>
    <submittedName>
        <fullName evidence="1">TssA</fullName>
    </submittedName>
</protein>
<sequence>MDGKPFCNPAVQRYIDENRDVLEVEKKRDKYRNESEKSN</sequence>
<name>A0A8S5NFB8_9CAUD</name>
<evidence type="ECO:0000313" key="1">
    <source>
        <dbReference type="EMBL" id="DAD92986.1"/>
    </source>
</evidence>
<organism evidence="1">
    <name type="scientific">Siphoviridae sp. ctrok7</name>
    <dbReference type="NCBI Taxonomy" id="2826480"/>
    <lineage>
        <taxon>Viruses</taxon>
        <taxon>Duplodnaviria</taxon>
        <taxon>Heunggongvirae</taxon>
        <taxon>Uroviricota</taxon>
        <taxon>Caudoviricetes</taxon>
    </lineage>
</organism>
<proteinExistence type="predicted"/>